<reference evidence="2" key="1">
    <citation type="submission" date="2014-11" db="EMBL/GenBank/DDBJ databases">
        <authorList>
            <person name="Otto D Thomas"/>
            <person name="Naeem Raeece"/>
        </authorList>
    </citation>
    <scope>NUCLEOTIDE SEQUENCE</scope>
</reference>
<evidence type="ECO:0008006" key="3">
    <source>
        <dbReference type="Google" id="ProtNLM"/>
    </source>
</evidence>
<protein>
    <recommendedName>
        <fullName evidence="3">Histone H2A/H2B/H3 domain-containing protein</fullName>
    </recommendedName>
</protein>
<dbReference type="EMBL" id="CDMZ01000617">
    <property type="protein sequence ID" value="CEM18027.1"/>
    <property type="molecule type" value="Genomic_DNA"/>
</dbReference>
<dbReference type="Gene3D" id="1.10.20.10">
    <property type="entry name" value="Histone, subunit A"/>
    <property type="match status" value="1"/>
</dbReference>
<dbReference type="SUPFAM" id="SSF47113">
    <property type="entry name" value="Histone-fold"/>
    <property type="match status" value="1"/>
</dbReference>
<feature type="region of interest" description="Disordered" evidence="1">
    <location>
        <begin position="177"/>
        <end position="197"/>
    </location>
</feature>
<evidence type="ECO:0000313" key="2">
    <source>
        <dbReference type="EMBL" id="CEM18027.1"/>
    </source>
</evidence>
<organism evidence="2">
    <name type="scientific">Chromera velia CCMP2878</name>
    <dbReference type="NCBI Taxonomy" id="1169474"/>
    <lineage>
        <taxon>Eukaryota</taxon>
        <taxon>Sar</taxon>
        <taxon>Alveolata</taxon>
        <taxon>Colpodellida</taxon>
        <taxon>Chromeraceae</taxon>
        <taxon>Chromera</taxon>
    </lineage>
</organism>
<gene>
    <name evidence="2" type="ORF">Cvel_3729</name>
</gene>
<dbReference type="AlphaFoldDB" id="A0A0G4FTG9"/>
<proteinExistence type="predicted"/>
<dbReference type="GO" id="GO:0046982">
    <property type="term" value="F:protein heterodimerization activity"/>
    <property type="evidence" value="ECO:0007669"/>
    <property type="project" value="InterPro"/>
</dbReference>
<evidence type="ECO:0000256" key="1">
    <source>
        <dbReference type="SAM" id="MobiDB-lite"/>
    </source>
</evidence>
<name>A0A0G4FTG9_9ALVE</name>
<sequence>MSLFEAGIAAVCGQIAGRDVEVSSSAASLLSEIAEILTHAAARVVLVGEEGETGTRSAAEFGEELGKHAHSEMVKARLKFGKASSGVVHEEAAKAAGLELNPAEVLKFYPEATVEQAVAVVAIVEYMLAECIELGHEAAKSARVDGIRAADIRTALKNDEELCRFFDSKLEGIGAPAQGTGGAAAQPETGAQQEQQASTEAGSACRQWCNTEDLEDQVGIPCLLYWQTVGRECDGTDAFPLQRWNCGHWMPAEDGSVDHSNHDPERVRTMERIAIALTTHVNCWGRYECSDVDAEYTAISAYVPPDELPSRNPADVAVWLARRLRLNEQYASAFALPIGPEYADHMLTPFPDGGGDPHPFEKRFSDTMRAELTDWFHFRGAADSGTELINTYPVVFAGFTPHGDIAGVFAIRTDT</sequence>
<dbReference type="InterPro" id="IPR009072">
    <property type="entry name" value="Histone-fold"/>
</dbReference>
<accession>A0A0G4FTG9</accession>
<dbReference type="VEuPathDB" id="CryptoDB:Cvel_3729"/>